<evidence type="ECO:0000256" key="3">
    <source>
        <dbReference type="ARBA" id="ARBA00022723"/>
    </source>
</evidence>
<keyword evidence="3" id="KW-0479">Metal-binding</keyword>
<feature type="domain" description="3-dehydroquinate synthase N-terminal" evidence="7">
    <location>
        <begin position="64"/>
        <end position="172"/>
    </location>
</feature>
<dbReference type="InterPro" id="IPR030963">
    <property type="entry name" value="DHQ_synth_fam"/>
</dbReference>
<reference evidence="9" key="1">
    <citation type="submission" date="2022-12" db="EMBL/GenBank/DDBJ databases">
        <title>Gycomyces niveus sp.nov., a novel actinomycete isolated from soil in Shouguang.</title>
        <authorList>
            <person name="Yang X."/>
        </authorList>
    </citation>
    <scope>NUCLEOTIDE SEQUENCE</scope>
    <source>
        <strain evidence="9">DSM 44724</strain>
    </source>
</reference>
<proteinExistence type="predicted"/>
<dbReference type="PANTHER" id="PTHR43622">
    <property type="entry name" value="3-DEHYDROQUINATE SYNTHASE"/>
    <property type="match status" value="1"/>
</dbReference>
<feature type="domain" description="3-dehydroquinate synthase C-terminal" evidence="8">
    <location>
        <begin position="177"/>
        <end position="321"/>
    </location>
</feature>
<comment type="caution">
    <text evidence="9">The sequence shown here is derived from an EMBL/GenBank/DDBJ whole genome shotgun (WGS) entry which is preliminary data.</text>
</comment>
<keyword evidence="5 10" id="KW-0456">Lyase</keyword>
<dbReference type="PIRSF" id="PIRSF001455">
    <property type="entry name" value="DHQ_synth"/>
    <property type="match status" value="1"/>
</dbReference>
<evidence type="ECO:0000256" key="1">
    <source>
        <dbReference type="ARBA" id="ARBA00001911"/>
    </source>
</evidence>
<keyword evidence="4" id="KW-0520">NAD</keyword>
<dbReference type="Gene3D" id="1.20.1090.10">
    <property type="entry name" value="Dehydroquinate synthase-like - alpha domain"/>
    <property type="match status" value="1"/>
</dbReference>
<protein>
    <submittedName>
        <fullName evidence="10">3-dehydroquinate synthase/2-deoxy-scyllo-inosose synthase</fullName>
        <ecNumber evidence="10">4.2.3.124</ecNumber>
        <ecNumber evidence="10">4.2.3.4</ecNumber>
    </submittedName>
    <submittedName>
        <fullName evidence="9">Iron-containing alcohol dehydrogenase</fullName>
    </submittedName>
</protein>
<evidence type="ECO:0000256" key="5">
    <source>
        <dbReference type="ARBA" id="ARBA00023239"/>
    </source>
</evidence>
<dbReference type="InterPro" id="IPR056179">
    <property type="entry name" value="DHQS_C"/>
</dbReference>
<evidence type="ECO:0000313" key="10">
    <source>
        <dbReference type="EMBL" id="MDR7337462.1"/>
    </source>
</evidence>
<dbReference type="EC" id="4.2.3.124" evidence="10"/>
<dbReference type="GO" id="GO:0046872">
    <property type="term" value="F:metal ion binding"/>
    <property type="evidence" value="ECO:0007669"/>
    <property type="project" value="UniProtKB-KW"/>
</dbReference>
<reference evidence="10 12" key="2">
    <citation type="submission" date="2023-07" db="EMBL/GenBank/DDBJ databases">
        <title>Sequencing the genomes of 1000 actinobacteria strains.</title>
        <authorList>
            <person name="Klenk H.-P."/>
        </authorList>
    </citation>
    <scope>NUCLEOTIDE SEQUENCE [LARGE SCALE GENOMIC DNA]</scope>
    <source>
        <strain evidence="10 12">DSM 44724</strain>
    </source>
</reference>
<dbReference type="AlphaFoldDB" id="A0A9X3PQ87"/>
<dbReference type="Proteomes" id="UP001145799">
    <property type="component" value="Unassembled WGS sequence"/>
</dbReference>
<dbReference type="Gene3D" id="3.40.50.1970">
    <property type="match status" value="1"/>
</dbReference>
<sequence length="373" mass="38941">MREGTLWIGAAGIPYRYGADCADAIGAAIEELRPSSAVLVLDKAAEAHAGPLLERLRIPVQPFVIDPNEEHKRLSLVEAVLDAAVEGGADRASVVLAMGGGLVGNTAGLAASLLFRGVRLVHLPTTPVAAFDAVLSLKQGVNLASGKNLGGAYLAPSLIACDLAWLATMPRSGLLTGVAEMAKNVLAVRPDREGDFLGALAALETRPIDAFDALFSLGLDAKAPFLHDDPHERGGALVFEYGHTVGHALEAASAGTMGHGEAVAWGMLAAAEASAQLGLLDADGLDRHYRLLAHLRLPPARTALGRFDRDALAARLAVDNKRGHLPSPPGVNPMVLLRRLGEPVRGDDGRPLIPVPTETALDAFEKVAATEVM</sequence>
<evidence type="ECO:0000313" key="11">
    <source>
        <dbReference type="Proteomes" id="UP001145799"/>
    </source>
</evidence>
<dbReference type="EC" id="4.2.3.4" evidence="10"/>
<dbReference type="GO" id="GO:0009073">
    <property type="term" value="P:aromatic amino acid family biosynthetic process"/>
    <property type="evidence" value="ECO:0007669"/>
    <property type="project" value="InterPro"/>
</dbReference>
<name>A0A9X3PQ87_9ACTN</name>
<evidence type="ECO:0000256" key="4">
    <source>
        <dbReference type="ARBA" id="ARBA00023027"/>
    </source>
</evidence>
<evidence type="ECO:0000256" key="6">
    <source>
        <dbReference type="ARBA" id="ARBA00023285"/>
    </source>
</evidence>
<comment type="cofactor">
    <cofactor evidence="1">
        <name>NAD(+)</name>
        <dbReference type="ChEBI" id="CHEBI:57540"/>
    </cofactor>
</comment>
<dbReference type="InterPro" id="IPR050071">
    <property type="entry name" value="Dehydroquinate_synthase"/>
</dbReference>
<dbReference type="SUPFAM" id="SSF56796">
    <property type="entry name" value="Dehydroquinate synthase-like"/>
    <property type="match status" value="1"/>
</dbReference>
<evidence type="ECO:0000313" key="9">
    <source>
        <dbReference type="EMBL" id="MDA1387828.1"/>
    </source>
</evidence>
<evidence type="ECO:0000259" key="7">
    <source>
        <dbReference type="Pfam" id="PF01761"/>
    </source>
</evidence>
<evidence type="ECO:0000313" key="12">
    <source>
        <dbReference type="Proteomes" id="UP001183604"/>
    </source>
</evidence>
<dbReference type="EMBL" id="JAPZVQ010000019">
    <property type="protein sequence ID" value="MDA1387828.1"/>
    <property type="molecule type" value="Genomic_DNA"/>
</dbReference>
<organism evidence="9 11">
    <name type="scientific">Glycomyces lechevalierae</name>
    <dbReference type="NCBI Taxonomy" id="256034"/>
    <lineage>
        <taxon>Bacteria</taxon>
        <taxon>Bacillati</taxon>
        <taxon>Actinomycetota</taxon>
        <taxon>Actinomycetes</taxon>
        <taxon>Glycomycetales</taxon>
        <taxon>Glycomycetaceae</taxon>
        <taxon>Glycomyces</taxon>
    </lineage>
</organism>
<dbReference type="EMBL" id="JAVDYD010000001">
    <property type="protein sequence ID" value="MDR7337462.1"/>
    <property type="molecule type" value="Genomic_DNA"/>
</dbReference>
<dbReference type="Pfam" id="PF01761">
    <property type="entry name" value="DHQ_synthase"/>
    <property type="match status" value="1"/>
</dbReference>
<comment type="cofactor">
    <cofactor evidence="2">
        <name>Co(2+)</name>
        <dbReference type="ChEBI" id="CHEBI:48828"/>
    </cofactor>
</comment>
<dbReference type="RefSeq" id="WP_270124322.1">
    <property type="nucleotide sequence ID" value="NZ_BAAAOM010000002.1"/>
</dbReference>
<accession>A0A9X3PQ87</accession>
<gene>
    <name evidence="10" type="ORF">J2S69_001181</name>
    <name evidence="9" type="ORF">O2L01_22740</name>
</gene>
<dbReference type="Proteomes" id="UP001183604">
    <property type="component" value="Unassembled WGS sequence"/>
</dbReference>
<evidence type="ECO:0000259" key="8">
    <source>
        <dbReference type="Pfam" id="PF24621"/>
    </source>
</evidence>
<dbReference type="GO" id="GO:0003856">
    <property type="term" value="F:3-dehydroquinate synthase activity"/>
    <property type="evidence" value="ECO:0007669"/>
    <property type="project" value="UniProtKB-EC"/>
</dbReference>
<dbReference type="Pfam" id="PF24621">
    <property type="entry name" value="DHQS_C"/>
    <property type="match status" value="1"/>
</dbReference>
<keyword evidence="6" id="KW-0170">Cobalt</keyword>
<keyword evidence="12" id="KW-1185">Reference proteome</keyword>
<dbReference type="PANTHER" id="PTHR43622:SF1">
    <property type="entry name" value="3-DEHYDROQUINATE SYNTHASE"/>
    <property type="match status" value="1"/>
</dbReference>
<evidence type="ECO:0000256" key="2">
    <source>
        <dbReference type="ARBA" id="ARBA00001941"/>
    </source>
</evidence>
<dbReference type="InterPro" id="IPR030960">
    <property type="entry name" value="DHQS/DOIS_N"/>
</dbReference>